<keyword evidence="4" id="KW-1185">Reference proteome</keyword>
<dbReference type="Proteomes" id="UP000012960">
    <property type="component" value="Unplaced"/>
</dbReference>
<dbReference type="Gramene" id="Ma10_t18360.1">
    <property type="protein sequence ID" value="Ma10_p18360.1"/>
    <property type="gene ID" value="Ma10_g18360"/>
</dbReference>
<evidence type="ECO:0000313" key="3">
    <source>
        <dbReference type="EnsemblPlants" id="Ma10_p18360.1"/>
    </source>
</evidence>
<reference evidence="2" key="1">
    <citation type="submission" date="2021-03" db="EMBL/GenBank/DDBJ databases">
        <authorList>
            <consortium name="Genoscope - CEA"/>
            <person name="William W."/>
        </authorList>
    </citation>
    <scope>NUCLEOTIDE SEQUENCE</scope>
    <source>
        <strain evidence="2">Doubled-haploid Pahang</strain>
    </source>
</reference>
<name>A0A804KXM0_MUSAM</name>
<protein>
    <submittedName>
        <fullName evidence="2">(wild Malaysian banana) hypothetical protein</fullName>
    </submittedName>
</protein>
<sequence length="102" mass="11315">MSVRFTRRRGRGQRWRWLRPGEGNGGGGEGGNPQRLLSPLRDLSRAKKVDVEVAKPIVSCIPDLDSQYADLSSTGPFSPGCWKTFDLAKMLSCLHNMLAENL</sequence>
<dbReference type="AlphaFoldDB" id="A0A804KXM0"/>
<evidence type="ECO:0000313" key="4">
    <source>
        <dbReference type="Proteomes" id="UP000012960"/>
    </source>
</evidence>
<feature type="compositionally biased region" description="Gly residues" evidence="1">
    <location>
        <begin position="22"/>
        <end position="31"/>
    </location>
</feature>
<dbReference type="InParanoid" id="A0A804KXM0"/>
<organism evidence="3 4">
    <name type="scientific">Musa acuminata subsp. malaccensis</name>
    <name type="common">Wild banana</name>
    <name type="synonym">Musa malaccensis</name>
    <dbReference type="NCBI Taxonomy" id="214687"/>
    <lineage>
        <taxon>Eukaryota</taxon>
        <taxon>Viridiplantae</taxon>
        <taxon>Streptophyta</taxon>
        <taxon>Embryophyta</taxon>
        <taxon>Tracheophyta</taxon>
        <taxon>Spermatophyta</taxon>
        <taxon>Magnoliopsida</taxon>
        <taxon>Liliopsida</taxon>
        <taxon>Zingiberales</taxon>
        <taxon>Musaceae</taxon>
        <taxon>Musa</taxon>
    </lineage>
</organism>
<proteinExistence type="predicted"/>
<dbReference type="EnsemblPlants" id="Ma10_t18360.1">
    <property type="protein sequence ID" value="Ma10_p18360.1"/>
    <property type="gene ID" value="Ma10_g18360"/>
</dbReference>
<evidence type="ECO:0000313" key="2">
    <source>
        <dbReference type="EMBL" id="CAG1853904.1"/>
    </source>
</evidence>
<feature type="region of interest" description="Disordered" evidence="1">
    <location>
        <begin position="15"/>
        <end position="36"/>
    </location>
</feature>
<evidence type="ECO:0000256" key="1">
    <source>
        <dbReference type="SAM" id="MobiDB-lite"/>
    </source>
</evidence>
<accession>A0A804KXM0</accession>
<dbReference type="EMBL" id="HG996476">
    <property type="protein sequence ID" value="CAG1853904.1"/>
    <property type="molecule type" value="Genomic_DNA"/>
</dbReference>
<reference evidence="3" key="2">
    <citation type="submission" date="2021-05" db="UniProtKB">
        <authorList>
            <consortium name="EnsemblPlants"/>
        </authorList>
    </citation>
    <scope>IDENTIFICATION</scope>
    <source>
        <strain evidence="3">subsp. malaccensis</strain>
    </source>
</reference>
<gene>
    <name evidence="2" type="ORF">GSMUA_321300.1</name>
</gene>